<accession>A0A3M0BF11</accession>
<protein>
    <submittedName>
        <fullName evidence="1">Uncharacterized protein</fullName>
    </submittedName>
</protein>
<gene>
    <name evidence="1" type="ORF">CLV39_1014</name>
</gene>
<comment type="caution">
    <text evidence="1">The sequence shown here is derived from an EMBL/GenBank/DDBJ whole genome shotgun (WGS) entry which is preliminary data.</text>
</comment>
<proteinExistence type="predicted"/>
<reference evidence="1 2" key="1">
    <citation type="submission" date="2018-10" db="EMBL/GenBank/DDBJ databases">
        <title>Genomic Encyclopedia of Archaeal and Bacterial Type Strains, Phase II (KMG-II): from individual species to whole genera.</title>
        <authorList>
            <person name="Goeker M."/>
        </authorList>
    </citation>
    <scope>NUCLEOTIDE SEQUENCE [LARGE SCALE GENOMIC DNA]</scope>
    <source>
        <strain evidence="1 2">VM1</strain>
    </source>
</reference>
<dbReference type="Proteomes" id="UP000280842">
    <property type="component" value="Unassembled WGS sequence"/>
</dbReference>
<sequence length="204" mass="23740">MIIFNLIFFTTVFAKDFNLKIKNLPDSYKDIFNNFFYENLKLKDNSLSIDIDITWIVLSYNICFFLKKENKPVENICFTSNSGEDLLTDIGKALSNSKYLSLKQKIKTKKINLEIITTKIPTEKRFRVISRKGDTLIDYKNVFFKRKAKNIDVKIEDAIITGDIIIISKDYATYLLKKFLNGYKINKIYLNKTEIGGKNGKNLL</sequence>
<dbReference type="EMBL" id="REFO01000012">
    <property type="protein sequence ID" value="RMA96003.1"/>
    <property type="molecule type" value="Genomic_DNA"/>
</dbReference>
<keyword evidence="2" id="KW-1185">Reference proteome</keyword>
<evidence type="ECO:0000313" key="1">
    <source>
        <dbReference type="EMBL" id="RMA96003.1"/>
    </source>
</evidence>
<dbReference type="AlphaFoldDB" id="A0A3M0BF11"/>
<name>A0A3M0BF11_9AQUI</name>
<evidence type="ECO:0000313" key="2">
    <source>
        <dbReference type="Proteomes" id="UP000280842"/>
    </source>
</evidence>
<organism evidence="1 2">
    <name type="scientific">Hydrogenothermus marinus</name>
    <dbReference type="NCBI Taxonomy" id="133270"/>
    <lineage>
        <taxon>Bacteria</taxon>
        <taxon>Pseudomonadati</taxon>
        <taxon>Aquificota</taxon>
        <taxon>Aquificia</taxon>
        <taxon>Aquificales</taxon>
        <taxon>Hydrogenothermaceae</taxon>
        <taxon>Hydrogenothermus</taxon>
    </lineage>
</organism>